<accession>A0A8A4TXG8</accession>
<dbReference type="Proteomes" id="UP000663929">
    <property type="component" value="Chromosome"/>
</dbReference>
<name>A0A8A4TXG8_SULCO</name>
<evidence type="ECO:0000313" key="2">
    <source>
        <dbReference type="Proteomes" id="UP000663929"/>
    </source>
</evidence>
<dbReference type="RefSeq" id="WP_237384126.1">
    <property type="nucleotide sequence ID" value="NZ_CP071793.1"/>
</dbReference>
<protein>
    <submittedName>
        <fullName evidence="1">Uncharacterized protein</fullName>
    </submittedName>
</protein>
<keyword evidence="2" id="KW-1185">Reference proteome</keyword>
<dbReference type="KEGG" id="scor:J3U87_16395"/>
<evidence type="ECO:0000313" key="1">
    <source>
        <dbReference type="EMBL" id="QTD54027.1"/>
    </source>
</evidence>
<gene>
    <name evidence="1" type="ORF">J3U87_16395</name>
</gene>
<dbReference type="AlphaFoldDB" id="A0A8A4TXG8"/>
<sequence length="237" mass="27101">MPLLFLCMWMMEPQAKVIVLPPDPMVVEDTTLAGVTFNQYRRFVDDRECFMGYDLMIKTIDELKCATIETPLEDVKSCLEKNGFRVMLVKAEYRPELPYFYTGDGKTFGRADSFFDYCLQLYCPEELHMAPPTADAGANPAEAEPKVVESNVAFDAYLLSGRNGLVEDAFKIRLIFKRDSVSLLDVDTNDPIEVYHDDVVDVQAGQPIELVTRTEVFYLQLLEEKKSLLKRLQDVVR</sequence>
<proteinExistence type="predicted"/>
<organism evidence="1 2">
    <name type="scientific">Sulfidibacter corallicola</name>
    <dbReference type="NCBI Taxonomy" id="2818388"/>
    <lineage>
        <taxon>Bacteria</taxon>
        <taxon>Pseudomonadati</taxon>
        <taxon>Acidobacteriota</taxon>
        <taxon>Holophagae</taxon>
        <taxon>Acanthopleuribacterales</taxon>
        <taxon>Acanthopleuribacteraceae</taxon>
        <taxon>Sulfidibacter</taxon>
    </lineage>
</organism>
<dbReference type="EMBL" id="CP071793">
    <property type="protein sequence ID" value="QTD54027.1"/>
    <property type="molecule type" value="Genomic_DNA"/>
</dbReference>
<reference evidence="1" key="1">
    <citation type="submission" date="2021-03" db="EMBL/GenBank/DDBJ databases">
        <title>Acanthopleuribacteraceae sp. M133.</title>
        <authorList>
            <person name="Wang G."/>
        </authorList>
    </citation>
    <scope>NUCLEOTIDE SEQUENCE</scope>
    <source>
        <strain evidence="1">M133</strain>
    </source>
</reference>